<gene>
    <name evidence="1" type="ORF">LEP1GSC186_3973</name>
</gene>
<sequence length="66" mass="7883">MEFFNNSNNLFRVKDLVVKNFVPNQMQLSPKLKVLFFDENEYNSSKQNLFPGYNNDKIEILFSFLN</sequence>
<dbReference type="EMBL" id="AHOP02000036">
    <property type="protein sequence ID" value="EMO40249.1"/>
    <property type="molecule type" value="Genomic_DNA"/>
</dbReference>
<name>M6UGN1_9LEPT</name>
<organism evidence="1 2">
    <name type="scientific">Leptospira noguchii serovar Autumnalis str. ZUN142</name>
    <dbReference type="NCBI Taxonomy" id="1085540"/>
    <lineage>
        <taxon>Bacteria</taxon>
        <taxon>Pseudomonadati</taxon>
        <taxon>Spirochaetota</taxon>
        <taxon>Spirochaetia</taxon>
        <taxon>Leptospirales</taxon>
        <taxon>Leptospiraceae</taxon>
        <taxon>Leptospira</taxon>
    </lineage>
</organism>
<proteinExistence type="predicted"/>
<dbReference type="AlphaFoldDB" id="M6UGN1"/>
<reference evidence="1 2" key="1">
    <citation type="submission" date="2013-01" db="EMBL/GenBank/DDBJ databases">
        <authorList>
            <person name="Harkins D.M."/>
            <person name="Durkin A.S."/>
            <person name="Brinkac L.M."/>
            <person name="Haft D.H."/>
            <person name="Selengut J.D."/>
            <person name="Sanka R."/>
            <person name="DePew J."/>
            <person name="Purushe J."/>
            <person name="Matthias M.A."/>
            <person name="Vinetz J.M."/>
            <person name="Sutton G.G."/>
            <person name="Nierman W.C."/>
            <person name="Fouts D.E."/>
        </authorList>
    </citation>
    <scope>NUCLEOTIDE SEQUENCE [LARGE SCALE GENOMIC DNA]</scope>
    <source>
        <strain evidence="1 2">ZUN142</strain>
    </source>
</reference>
<comment type="caution">
    <text evidence="1">The sequence shown here is derived from an EMBL/GenBank/DDBJ whole genome shotgun (WGS) entry which is preliminary data.</text>
</comment>
<protein>
    <submittedName>
        <fullName evidence="1">Uncharacterized protein</fullName>
    </submittedName>
</protein>
<evidence type="ECO:0000313" key="2">
    <source>
        <dbReference type="Proteomes" id="UP000012153"/>
    </source>
</evidence>
<accession>M6UGN1</accession>
<dbReference type="Proteomes" id="UP000012153">
    <property type="component" value="Unassembled WGS sequence"/>
</dbReference>
<evidence type="ECO:0000313" key="1">
    <source>
        <dbReference type="EMBL" id="EMO40249.1"/>
    </source>
</evidence>